<evidence type="ECO:0000256" key="1">
    <source>
        <dbReference type="ARBA" id="ARBA00009981"/>
    </source>
</evidence>
<evidence type="ECO:0000313" key="4">
    <source>
        <dbReference type="Proteomes" id="UP000503117"/>
    </source>
</evidence>
<evidence type="ECO:0000313" key="3">
    <source>
        <dbReference type="EMBL" id="QJD89712.1"/>
    </source>
</evidence>
<gene>
    <name evidence="3" type="ORF">HH213_06095</name>
</gene>
<sequence>MLTVNLNEAKTHLARLVEQAAQGEPFVITKARKPLVKVTALHPPKIDQTHRLGSLYLMTRITSCCSVLPAYGKLRSKAASDAAIFLSIRAG</sequence>
<comment type="function">
    <text evidence="2">Antitoxin component of a type II toxin-antitoxin (TA) system.</text>
</comment>
<proteinExistence type="inferred from homology"/>
<dbReference type="RefSeq" id="WP_169111441.1">
    <property type="nucleotide sequence ID" value="NZ_CP051684.1"/>
</dbReference>
<dbReference type="Pfam" id="PF02604">
    <property type="entry name" value="PhdYeFM_antitox"/>
    <property type="match status" value="1"/>
</dbReference>
<protein>
    <recommendedName>
        <fullName evidence="2">Antitoxin</fullName>
    </recommendedName>
</protein>
<dbReference type="InterPro" id="IPR036165">
    <property type="entry name" value="YefM-like_sf"/>
</dbReference>
<accession>A0ABX6M704</accession>
<comment type="similarity">
    <text evidence="1 2">Belongs to the phD/YefM antitoxin family.</text>
</comment>
<dbReference type="NCBIfam" id="TIGR01552">
    <property type="entry name" value="phd_fam"/>
    <property type="match status" value="1"/>
</dbReference>
<dbReference type="InterPro" id="IPR006442">
    <property type="entry name" value="Antitoxin_Phd/YefM"/>
</dbReference>
<name>A0ABX6M704_9BURK</name>
<reference evidence="3 4" key="1">
    <citation type="submission" date="2020-04" db="EMBL/GenBank/DDBJ databases">
        <title>Genome sequencing of novel species.</title>
        <authorList>
            <person name="Heo J."/>
            <person name="Kim S.-J."/>
            <person name="Kim J.-S."/>
            <person name="Hong S.-B."/>
            <person name="Kwon S.-W."/>
        </authorList>
    </citation>
    <scope>NUCLEOTIDE SEQUENCE [LARGE SCALE GENOMIC DNA]</scope>
    <source>
        <strain evidence="3 4">AF9R3</strain>
    </source>
</reference>
<dbReference type="EMBL" id="CP051684">
    <property type="protein sequence ID" value="QJD89712.1"/>
    <property type="molecule type" value="Genomic_DNA"/>
</dbReference>
<evidence type="ECO:0000256" key="2">
    <source>
        <dbReference type="RuleBase" id="RU362080"/>
    </source>
</evidence>
<dbReference type="Gene3D" id="3.40.1620.10">
    <property type="entry name" value="YefM-like domain"/>
    <property type="match status" value="1"/>
</dbReference>
<organism evidence="3 4">
    <name type="scientific">Duganella dendranthematis</name>
    <dbReference type="NCBI Taxonomy" id="2728021"/>
    <lineage>
        <taxon>Bacteria</taxon>
        <taxon>Pseudomonadati</taxon>
        <taxon>Pseudomonadota</taxon>
        <taxon>Betaproteobacteria</taxon>
        <taxon>Burkholderiales</taxon>
        <taxon>Oxalobacteraceae</taxon>
        <taxon>Telluria group</taxon>
        <taxon>Duganella</taxon>
    </lineage>
</organism>
<dbReference type="SUPFAM" id="SSF143120">
    <property type="entry name" value="YefM-like"/>
    <property type="match status" value="1"/>
</dbReference>
<keyword evidence="4" id="KW-1185">Reference proteome</keyword>
<dbReference type="Proteomes" id="UP000503117">
    <property type="component" value="Chromosome"/>
</dbReference>